<gene>
    <name evidence="1" type="ORF">CCS01_00300</name>
</gene>
<dbReference type="EMBL" id="NHRY01000017">
    <property type="protein sequence ID" value="PPQ40820.1"/>
    <property type="molecule type" value="Genomic_DNA"/>
</dbReference>
<organism evidence="1 2">
    <name type="scientific">Rhodopila globiformis</name>
    <name type="common">Rhodopseudomonas globiformis</name>
    <dbReference type="NCBI Taxonomy" id="1071"/>
    <lineage>
        <taxon>Bacteria</taxon>
        <taxon>Pseudomonadati</taxon>
        <taxon>Pseudomonadota</taxon>
        <taxon>Alphaproteobacteria</taxon>
        <taxon>Acetobacterales</taxon>
        <taxon>Acetobacteraceae</taxon>
        <taxon>Rhodopila</taxon>
    </lineage>
</organism>
<evidence type="ECO:0000313" key="2">
    <source>
        <dbReference type="Proteomes" id="UP000239724"/>
    </source>
</evidence>
<comment type="caution">
    <text evidence="1">The sequence shown here is derived from an EMBL/GenBank/DDBJ whole genome shotgun (WGS) entry which is preliminary data.</text>
</comment>
<dbReference type="OrthoDB" id="559450at2"/>
<protein>
    <submittedName>
        <fullName evidence="1">Uncharacterized protein</fullName>
    </submittedName>
</protein>
<sequence length="101" mass="11395">MTPTDNPVLQRFRAVLDQAYGSRIERVVLPGGLDARAEADFEVAVFLHGLSDRWQELDRLADIGSMMLQETGTWIHAMAYAAGSWRDPTPRMHEIRQGVDL</sequence>
<keyword evidence="2" id="KW-1185">Reference proteome</keyword>
<name>A0A2S6NPC8_RHOGL</name>
<reference evidence="1 2" key="1">
    <citation type="journal article" date="2018" name="Arch. Microbiol.">
        <title>New insights into the metabolic potential of the phototrophic purple bacterium Rhodopila globiformis DSM 161(T) from its draft genome sequence and evidence for a vanadium-dependent nitrogenase.</title>
        <authorList>
            <person name="Imhoff J.F."/>
            <person name="Rahn T."/>
            <person name="Kunzel S."/>
            <person name="Neulinger S.C."/>
        </authorList>
    </citation>
    <scope>NUCLEOTIDE SEQUENCE [LARGE SCALE GENOMIC DNA]</scope>
    <source>
        <strain evidence="1 2">DSM 161</strain>
    </source>
</reference>
<dbReference type="Proteomes" id="UP000239724">
    <property type="component" value="Unassembled WGS sequence"/>
</dbReference>
<proteinExistence type="predicted"/>
<dbReference type="AlphaFoldDB" id="A0A2S6NPC8"/>
<dbReference type="RefSeq" id="WP_104516854.1">
    <property type="nucleotide sequence ID" value="NZ_NHRY01000017.1"/>
</dbReference>
<evidence type="ECO:0000313" key="1">
    <source>
        <dbReference type="EMBL" id="PPQ40820.1"/>
    </source>
</evidence>
<accession>A0A2S6NPC8</accession>